<reference evidence="6 7" key="1">
    <citation type="submission" date="2015-01" db="EMBL/GenBank/DDBJ databases">
        <title>The Genome Sequence of Rhinocladiella mackenzie CBS 650.93.</title>
        <authorList>
            <consortium name="The Broad Institute Genomics Platform"/>
            <person name="Cuomo C."/>
            <person name="de Hoog S."/>
            <person name="Gorbushina A."/>
            <person name="Stielow B."/>
            <person name="Teixiera M."/>
            <person name="Abouelleil A."/>
            <person name="Chapman S.B."/>
            <person name="Priest M."/>
            <person name="Young S.K."/>
            <person name="Wortman J."/>
            <person name="Nusbaum C."/>
            <person name="Birren B."/>
        </authorList>
    </citation>
    <scope>NUCLEOTIDE SEQUENCE [LARGE SCALE GENOMIC DNA]</scope>
    <source>
        <strain evidence="6 7">CBS 650.93</strain>
    </source>
</reference>
<keyword evidence="1" id="KW-0677">Repeat</keyword>
<accession>A0A0D2FLB9</accession>
<feature type="repeat" description="ANK" evidence="3">
    <location>
        <begin position="735"/>
        <end position="767"/>
    </location>
</feature>
<feature type="repeat" description="ANK" evidence="3">
    <location>
        <begin position="1031"/>
        <end position="1063"/>
    </location>
</feature>
<dbReference type="SUPFAM" id="SSF48403">
    <property type="entry name" value="Ankyrin repeat"/>
    <property type="match status" value="2"/>
</dbReference>
<feature type="repeat" description="ANK" evidence="3">
    <location>
        <begin position="702"/>
        <end position="734"/>
    </location>
</feature>
<sequence length="1170" mass="129763">MADPFSIGSSIVGVISLAIQITQVVMQFGLDWKDAPHDVKTFMAELQTLNTVLSASNNLILNPDFAEAFQSRSSLLLSQLGPSVSPTSDTKLLFQTCEKELRDLLDELKKRAKGYRVGWERLKGAFLAKNTRKSVENLYRWCQELNNVVSIDTAVLGAATYTAVKESRKEHQEARKEQQKWHYAEADKEMLTWLTSIDYAPQQSDFFSRRQEGTGQWLLTSKQFRDWVDQSNQTLFCPGIPGAGKTICTAIVIDTLFSTIFPNDNVGIAYIYCNFRRQFEQKPIDLLASLLQQLIQGQPSVPQSLKQFHKKHQQKRTRPSIDEISKALHSTVRDYSRTFIIVDALDECQAANGGRRQLLRELFDLQDKTAINLFVTSRVNPEIEREFDGRSTKLEIRASDEDLRRYLEGHMPKLPSFVSSKADLQEEIKTTIVKAADGMFLLVQLHLDSLIGKRSPKAIRDSLKMLPKGSNAYDQAYREAMERIAGQATDSEILAKQVLAWITCAKRPLTTLELRHALAVEVGEPEFDDDNLPDIGDMISVCAGLVTVDAESNIIRLVHYTTQEFFERTQKDWFPKAEADIANVCISYLSFEKYESGFCRSNEEFEARLQTDPLYDYAARNWGHHLRESDDRYRKVDFLENEHKVSASSQALMVDPEKRYADYSQMVPREVTGVHLGAWFGLGEVVAMLLEDGHGPDCKSSYGRTPLSWASENGHETVTRLLIEKGAAADSTDKDGWTPLLWASMNGHEAMVRLLIEKGAVVNSTDNSGGTPLSWASMNGHEAVVRLLTEKDAAVNSTDENGWTSLSWASEKGHDAVVRLLIENGAAVDSTNETGWTPLSWASRNGHEAVVRLLIENGAAVNSTNENGWTPLSWASRNGHEAVVRLLIENGATVDSTDNGWASLSWASENGHEAVVRLLIENGAAVNSTNENGWTPLSWASRNGHEAVVRLLIENGATVDSTDNGWASLSWASEYGHEAVVRLLIEMGAAVDSTSETGWTPLSWASRNGHEAVVRLLIEMGAAVDLTETEYSRTPLSWASRNGHEAVTRLLIEKGAAVDSTDNSGGTPLSWASRNGHEAVVRLLIEKGAAVDSTDDNGWTSLSWASENGHDAVVRLLIEKGAAVDLTDEDGGKPLSWASEKGTVGSTDTKYGFPYVEHRYGEVTTDGELI</sequence>
<evidence type="ECO:0000256" key="1">
    <source>
        <dbReference type="ARBA" id="ARBA00022737"/>
    </source>
</evidence>
<dbReference type="InterPro" id="IPR036770">
    <property type="entry name" value="Ankyrin_rpt-contain_sf"/>
</dbReference>
<evidence type="ECO:0000313" key="6">
    <source>
        <dbReference type="EMBL" id="KIX02772.1"/>
    </source>
</evidence>
<feature type="repeat" description="ANK" evidence="3">
    <location>
        <begin position="1064"/>
        <end position="1096"/>
    </location>
</feature>
<feature type="repeat" description="ANK" evidence="3">
    <location>
        <begin position="867"/>
        <end position="899"/>
    </location>
</feature>
<feature type="repeat" description="ANK" evidence="3">
    <location>
        <begin position="997"/>
        <end position="1029"/>
    </location>
</feature>
<gene>
    <name evidence="6" type="ORF">Z518_08714</name>
</gene>
<feature type="repeat" description="ANK" evidence="3">
    <location>
        <begin position="964"/>
        <end position="996"/>
    </location>
</feature>
<feature type="repeat" description="ANK" evidence="3">
    <location>
        <begin position="834"/>
        <end position="866"/>
    </location>
</feature>
<evidence type="ECO:0000256" key="2">
    <source>
        <dbReference type="ARBA" id="ARBA00023043"/>
    </source>
</evidence>
<evidence type="ECO:0000259" key="4">
    <source>
        <dbReference type="Pfam" id="PF22939"/>
    </source>
</evidence>
<dbReference type="PROSITE" id="PS50088">
    <property type="entry name" value="ANK_REPEAT"/>
    <property type="match status" value="13"/>
</dbReference>
<dbReference type="SUPFAM" id="SSF52540">
    <property type="entry name" value="P-loop containing nucleoside triphosphate hydrolases"/>
    <property type="match status" value="1"/>
</dbReference>
<feature type="domain" description="Nephrocystin 3-like N-terminal" evidence="5">
    <location>
        <begin position="213"/>
        <end position="378"/>
    </location>
</feature>
<dbReference type="SMART" id="SM00248">
    <property type="entry name" value="ANK"/>
    <property type="match status" value="14"/>
</dbReference>
<dbReference type="InterPro" id="IPR027417">
    <property type="entry name" value="P-loop_NTPase"/>
</dbReference>
<dbReference type="HOGENOM" id="CLU_000288_34_23_1"/>
<dbReference type="InterPro" id="IPR002110">
    <property type="entry name" value="Ankyrin_rpt"/>
</dbReference>
<dbReference type="Pfam" id="PF24883">
    <property type="entry name" value="NPHP3_N"/>
    <property type="match status" value="1"/>
</dbReference>
<dbReference type="PROSITE" id="PS50297">
    <property type="entry name" value="ANK_REP_REGION"/>
    <property type="match status" value="13"/>
</dbReference>
<dbReference type="InterPro" id="IPR056884">
    <property type="entry name" value="NPHP3-like_N"/>
</dbReference>
<feature type="repeat" description="ANK" evidence="3">
    <location>
        <begin position="768"/>
        <end position="800"/>
    </location>
</feature>
<dbReference type="EMBL" id="KN847480">
    <property type="protein sequence ID" value="KIX02772.1"/>
    <property type="molecule type" value="Genomic_DNA"/>
</dbReference>
<dbReference type="InterPro" id="IPR054471">
    <property type="entry name" value="GPIID_WHD"/>
</dbReference>
<dbReference type="PANTHER" id="PTHR24198:SF165">
    <property type="entry name" value="ANKYRIN REPEAT-CONTAINING PROTEIN-RELATED"/>
    <property type="match status" value="1"/>
</dbReference>
<feature type="repeat" description="ANK" evidence="3">
    <location>
        <begin position="801"/>
        <end position="833"/>
    </location>
</feature>
<keyword evidence="7" id="KW-1185">Reference proteome</keyword>
<dbReference type="VEuPathDB" id="FungiDB:Z518_08714"/>
<dbReference type="STRING" id="1442369.A0A0D2FLB9"/>
<dbReference type="Gene3D" id="1.25.40.20">
    <property type="entry name" value="Ankyrin repeat-containing domain"/>
    <property type="match status" value="7"/>
</dbReference>
<feature type="repeat" description="ANK" evidence="3">
    <location>
        <begin position="899"/>
        <end position="931"/>
    </location>
</feature>
<dbReference type="RefSeq" id="XP_013269908.1">
    <property type="nucleotide sequence ID" value="XM_013414454.1"/>
</dbReference>
<dbReference type="Pfam" id="PF12796">
    <property type="entry name" value="Ank_2"/>
    <property type="match status" value="4"/>
</dbReference>
<dbReference type="AlphaFoldDB" id="A0A0D2FLB9"/>
<evidence type="ECO:0000259" key="5">
    <source>
        <dbReference type="Pfam" id="PF24883"/>
    </source>
</evidence>
<proteinExistence type="predicted"/>
<organism evidence="6 7">
    <name type="scientific">Rhinocladiella mackenziei CBS 650.93</name>
    <dbReference type="NCBI Taxonomy" id="1442369"/>
    <lineage>
        <taxon>Eukaryota</taxon>
        <taxon>Fungi</taxon>
        <taxon>Dikarya</taxon>
        <taxon>Ascomycota</taxon>
        <taxon>Pezizomycotina</taxon>
        <taxon>Eurotiomycetes</taxon>
        <taxon>Chaetothyriomycetidae</taxon>
        <taxon>Chaetothyriales</taxon>
        <taxon>Herpotrichiellaceae</taxon>
        <taxon>Rhinocladiella</taxon>
    </lineage>
</organism>
<dbReference type="Proteomes" id="UP000053617">
    <property type="component" value="Unassembled WGS sequence"/>
</dbReference>
<evidence type="ECO:0000256" key="3">
    <source>
        <dbReference type="PROSITE-ProRule" id="PRU00023"/>
    </source>
</evidence>
<dbReference type="GeneID" id="25296785"/>
<dbReference type="Gene3D" id="3.40.50.300">
    <property type="entry name" value="P-loop containing nucleotide triphosphate hydrolases"/>
    <property type="match status" value="1"/>
</dbReference>
<dbReference type="PANTHER" id="PTHR24198">
    <property type="entry name" value="ANKYRIN REPEAT AND PROTEIN KINASE DOMAIN-CONTAINING PROTEIN"/>
    <property type="match status" value="1"/>
</dbReference>
<evidence type="ECO:0000313" key="7">
    <source>
        <dbReference type="Proteomes" id="UP000053617"/>
    </source>
</evidence>
<dbReference type="PRINTS" id="PR01415">
    <property type="entry name" value="ANKYRIN"/>
</dbReference>
<name>A0A0D2FLB9_9EURO</name>
<protein>
    <recommendedName>
        <fullName evidence="8">NACHT domain-containing protein</fullName>
    </recommendedName>
</protein>
<evidence type="ECO:0008006" key="8">
    <source>
        <dbReference type="Google" id="ProtNLM"/>
    </source>
</evidence>
<dbReference type="Pfam" id="PF00023">
    <property type="entry name" value="Ank"/>
    <property type="match status" value="1"/>
</dbReference>
<feature type="repeat" description="ANK" evidence="3">
    <location>
        <begin position="932"/>
        <end position="964"/>
    </location>
</feature>
<dbReference type="Pfam" id="PF22939">
    <property type="entry name" value="WHD_GPIID"/>
    <property type="match status" value="1"/>
</dbReference>
<dbReference type="Pfam" id="PF13637">
    <property type="entry name" value="Ank_4"/>
    <property type="match status" value="1"/>
</dbReference>
<feature type="domain" description="GPI inositol-deacylase winged helix" evidence="4">
    <location>
        <begin position="487"/>
        <end position="568"/>
    </location>
</feature>
<keyword evidence="2 3" id="KW-0040">ANK repeat</keyword>
<dbReference type="OrthoDB" id="5421817at2759"/>
<feature type="repeat" description="ANK" evidence="3">
    <location>
        <begin position="1097"/>
        <end position="1129"/>
    </location>
</feature>